<organism evidence="2 3">
    <name type="scientific">Macrostomum lignano</name>
    <dbReference type="NCBI Taxonomy" id="282301"/>
    <lineage>
        <taxon>Eukaryota</taxon>
        <taxon>Metazoa</taxon>
        <taxon>Spiralia</taxon>
        <taxon>Lophotrochozoa</taxon>
        <taxon>Platyhelminthes</taxon>
        <taxon>Rhabditophora</taxon>
        <taxon>Macrostomorpha</taxon>
        <taxon>Macrostomida</taxon>
        <taxon>Macrostomidae</taxon>
        <taxon>Macrostomum</taxon>
    </lineage>
</organism>
<accession>A0A267G4E4</accession>
<evidence type="ECO:0000313" key="2">
    <source>
        <dbReference type="EMBL" id="PAA80876.1"/>
    </source>
</evidence>
<protein>
    <submittedName>
        <fullName evidence="2">Uncharacterized protein</fullName>
    </submittedName>
</protein>
<name>A0A267G4E4_9PLAT</name>
<evidence type="ECO:0000313" key="3">
    <source>
        <dbReference type="Proteomes" id="UP000215902"/>
    </source>
</evidence>
<feature type="compositionally biased region" description="Basic and acidic residues" evidence="1">
    <location>
        <begin position="42"/>
        <end position="60"/>
    </location>
</feature>
<gene>
    <name evidence="2" type="ORF">BOX15_Mlig011902g2</name>
</gene>
<reference evidence="2 3" key="1">
    <citation type="submission" date="2017-06" db="EMBL/GenBank/DDBJ databases">
        <title>A platform for efficient transgenesis in Macrostomum lignano, a flatworm model organism for stem cell research.</title>
        <authorList>
            <person name="Berezikov E."/>
        </authorList>
    </citation>
    <scope>NUCLEOTIDE SEQUENCE [LARGE SCALE GENOMIC DNA]</scope>
    <source>
        <strain evidence="2">DV1</strain>
        <tissue evidence="2">Whole organism</tissue>
    </source>
</reference>
<proteinExistence type="predicted"/>
<dbReference type="AlphaFoldDB" id="A0A267G4E4"/>
<dbReference type="Proteomes" id="UP000215902">
    <property type="component" value="Unassembled WGS sequence"/>
</dbReference>
<dbReference type="EMBL" id="NIVC01000561">
    <property type="protein sequence ID" value="PAA80876.1"/>
    <property type="molecule type" value="Genomic_DNA"/>
</dbReference>
<sequence length="169" mass="18371">MLAATLQRIKDRPLDELTDEDRAQLAKALALLNKKKKKADKKRKEGESAESLRDAEKAAAVEDAENAADTLKALSWLASDGKDKKLNDDQADSLTESASAMRKVLEEDPESLGLSDAEARNALTVLNALENKKAGDTVSPEQLEALGKVAKMVEEGRDKVQKADEADRL</sequence>
<comment type="caution">
    <text evidence="2">The sequence shown here is derived from an EMBL/GenBank/DDBJ whole genome shotgun (WGS) entry which is preliminary data.</text>
</comment>
<dbReference type="STRING" id="282301.A0A267G4E4"/>
<keyword evidence="3" id="KW-1185">Reference proteome</keyword>
<feature type="region of interest" description="Disordered" evidence="1">
    <location>
        <begin position="34"/>
        <end position="64"/>
    </location>
</feature>
<evidence type="ECO:0000256" key="1">
    <source>
        <dbReference type="SAM" id="MobiDB-lite"/>
    </source>
</evidence>